<organism evidence="2 3">
    <name type="scientific">Paeniglutamicibacter terrestris</name>
    <dbReference type="NCBI Taxonomy" id="2723403"/>
    <lineage>
        <taxon>Bacteria</taxon>
        <taxon>Bacillati</taxon>
        <taxon>Actinomycetota</taxon>
        <taxon>Actinomycetes</taxon>
        <taxon>Micrococcales</taxon>
        <taxon>Micrococcaceae</taxon>
        <taxon>Paeniglutamicibacter</taxon>
    </lineage>
</organism>
<dbReference type="InterPro" id="IPR000182">
    <property type="entry name" value="GNAT_dom"/>
</dbReference>
<dbReference type="PANTHER" id="PTHR43328:SF1">
    <property type="entry name" value="N-ACETYLTRANSFERASE DOMAIN-CONTAINING PROTEIN"/>
    <property type="match status" value="1"/>
</dbReference>
<dbReference type="Pfam" id="PF13302">
    <property type="entry name" value="Acetyltransf_3"/>
    <property type="match status" value="1"/>
</dbReference>
<proteinExistence type="predicted"/>
<dbReference type="SUPFAM" id="SSF55729">
    <property type="entry name" value="Acyl-CoA N-acyltransferases (Nat)"/>
    <property type="match status" value="1"/>
</dbReference>
<name>A0ABX1G744_9MICC</name>
<keyword evidence="3" id="KW-1185">Reference proteome</keyword>
<evidence type="ECO:0000313" key="2">
    <source>
        <dbReference type="EMBL" id="NKG22090.1"/>
    </source>
</evidence>
<dbReference type="Proteomes" id="UP000746595">
    <property type="component" value="Unassembled WGS sequence"/>
</dbReference>
<dbReference type="InterPro" id="IPR016181">
    <property type="entry name" value="Acyl_CoA_acyltransferase"/>
</dbReference>
<sequence>MIPMREAVTVQLRPLQPEDLDQFFEHQQDPEANLMAAFTARNPADRGVFNHHWGAILNDPKVIVRTIEHDGEVAGSILVFENESIPEISFWTASRYWGQGITTSAVDAFLAEYTARPLRARVPQDNIGSIKILERRGFKVIEESADFSNARAAVVKEFIMELAK</sequence>
<dbReference type="PANTHER" id="PTHR43328">
    <property type="entry name" value="ACETYLTRANSFERASE-RELATED"/>
    <property type="match status" value="1"/>
</dbReference>
<accession>A0ABX1G744</accession>
<reference evidence="2 3" key="1">
    <citation type="submission" date="2020-04" db="EMBL/GenBank/DDBJ databases">
        <title>Paeniglutamicibacter sp. ANT13_2, a novel actinomycete isolated from sediment in Antarctica.</title>
        <authorList>
            <person name="Sakdapetsiri C."/>
            <person name="Pinyakong O."/>
        </authorList>
    </citation>
    <scope>NUCLEOTIDE SEQUENCE [LARGE SCALE GENOMIC DNA]</scope>
    <source>
        <strain evidence="2 3">ANT13_2</strain>
    </source>
</reference>
<feature type="domain" description="N-acetyltransferase" evidence="1">
    <location>
        <begin position="10"/>
        <end position="164"/>
    </location>
</feature>
<dbReference type="PROSITE" id="PS51186">
    <property type="entry name" value="GNAT"/>
    <property type="match status" value="1"/>
</dbReference>
<evidence type="ECO:0000259" key="1">
    <source>
        <dbReference type="PROSITE" id="PS51186"/>
    </source>
</evidence>
<protein>
    <submittedName>
        <fullName evidence="2">GNAT family N-acetyltransferase</fullName>
    </submittedName>
</protein>
<gene>
    <name evidence="2" type="ORF">HED64_15425</name>
</gene>
<comment type="caution">
    <text evidence="2">The sequence shown here is derived from an EMBL/GenBank/DDBJ whole genome shotgun (WGS) entry which is preliminary data.</text>
</comment>
<evidence type="ECO:0000313" key="3">
    <source>
        <dbReference type="Proteomes" id="UP000746595"/>
    </source>
</evidence>
<dbReference type="Gene3D" id="3.40.630.30">
    <property type="match status" value="1"/>
</dbReference>
<dbReference type="EMBL" id="JAAWVT010000008">
    <property type="protein sequence ID" value="NKG22090.1"/>
    <property type="molecule type" value="Genomic_DNA"/>
</dbReference>